<dbReference type="EMBL" id="WNTK01008681">
    <property type="protein sequence ID" value="KAG9462962.1"/>
    <property type="molecule type" value="Genomic_DNA"/>
</dbReference>
<gene>
    <name evidence="2" type="ORF">GDO78_022737</name>
</gene>
<dbReference type="Proteomes" id="UP000770717">
    <property type="component" value="Unassembled WGS sequence"/>
</dbReference>
<dbReference type="InterPro" id="IPR041426">
    <property type="entry name" value="Mos1_HTH"/>
</dbReference>
<dbReference type="Gene3D" id="1.10.10.1450">
    <property type="match status" value="1"/>
</dbReference>
<dbReference type="PANTHER" id="PTHR46060:SF1">
    <property type="entry name" value="MARINER MOS1 TRANSPOSASE-LIKE PROTEIN"/>
    <property type="match status" value="1"/>
</dbReference>
<evidence type="ECO:0000313" key="2">
    <source>
        <dbReference type="EMBL" id="KAG9462962.1"/>
    </source>
</evidence>
<dbReference type="Pfam" id="PF17906">
    <property type="entry name" value="HTH_48"/>
    <property type="match status" value="1"/>
</dbReference>
<name>A0A8J6B2K7_ELECQ</name>
<dbReference type="PANTHER" id="PTHR46060">
    <property type="entry name" value="MARINER MOS1 TRANSPOSASE-LIKE PROTEIN"/>
    <property type="match status" value="1"/>
</dbReference>
<dbReference type="AlphaFoldDB" id="A0A8J6B2K7"/>
<accession>A0A8J6B2K7</accession>
<organism evidence="2 3">
    <name type="scientific">Eleutherodactylus coqui</name>
    <name type="common">Puerto Rican coqui</name>
    <dbReference type="NCBI Taxonomy" id="57060"/>
    <lineage>
        <taxon>Eukaryota</taxon>
        <taxon>Metazoa</taxon>
        <taxon>Chordata</taxon>
        <taxon>Craniata</taxon>
        <taxon>Vertebrata</taxon>
        <taxon>Euteleostomi</taxon>
        <taxon>Amphibia</taxon>
        <taxon>Batrachia</taxon>
        <taxon>Anura</taxon>
        <taxon>Neobatrachia</taxon>
        <taxon>Hyloidea</taxon>
        <taxon>Eleutherodactylidae</taxon>
        <taxon>Eleutherodactylinae</taxon>
        <taxon>Eleutherodactylus</taxon>
        <taxon>Eleutherodactylus</taxon>
    </lineage>
</organism>
<reference evidence="2" key="1">
    <citation type="thesis" date="2020" institute="ProQuest LLC" country="789 East Eisenhower Parkway, Ann Arbor, MI, USA">
        <title>Comparative Genomics and Chromosome Evolution.</title>
        <authorList>
            <person name="Mudd A.B."/>
        </authorList>
    </citation>
    <scope>NUCLEOTIDE SEQUENCE</scope>
    <source>
        <strain evidence="2">HN-11 Male</strain>
        <tissue evidence="2">Kidney and liver</tissue>
    </source>
</reference>
<evidence type="ECO:0000313" key="3">
    <source>
        <dbReference type="Proteomes" id="UP000770717"/>
    </source>
</evidence>
<dbReference type="InterPro" id="IPR052709">
    <property type="entry name" value="Transposase-MT_Hybrid"/>
</dbReference>
<evidence type="ECO:0000259" key="1">
    <source>
        <dbReference type="Pfam" id="PF17906"/>
    </source>
</evidence>
<feature type="domain" description="Mos1 transposase HTH" evidence="1">
    <location>
        <begin position="13"/>
        <end position="58"/>
    </location>
</feature>
<keyword evidence="3" id="KW-1185">Reference proteome</keyword>
<dbReference type="OrthoDB" id="616263at2759"/>
<sequence length="140" mass="16253">MAAAPVIGTKEEQRAVIRFLWSEGMCGADIYRRLCAQYGENVLSRRSVYEWIEKFKRGRTSVRHEEGAGRPSTSTTDDNIERVRELILLDRRVTVDYVANHLQISHGSAYTIIHDRLGFRNICAKWVPKQVMEEDDEQKR</sequence>
<proteinExistence type="predicted"/>
<dbReference type="SUPFAM" id="SSF46689">
    <property type="entry name" value="Homeodomain-like"/>
    <property type="match status" value="1"/>
</dbReference>
<dbReference type="InterPro" id="IPR009057">
    <property type="entry name" value="Homeodomain-like_sf"/>
</dbReference>
<protein>
    <recommendedName>
        <fullName evidence="1">Mos1 transposase HTH domain-containing protein</fullName>
    </recommendedName>
</protein>
<comment type="caution">
    <text evidence="2">The sequence shown here is derived from an EMBL/GenBank/DDBJ whole genome shotgun (WGS) entry which is preliminary data.</text>
</comment>